<dbReference type="InterPro" id="IPR036397">
    <property type="entry name" value="RNaseH_sf"/>
</dbReference>
<evidence type="ECO:0000313" key="3">
    <source>
        <dbReference type="Proteomes" id="UP000827721"/>
    </source>
</evidence>
<proteinExistence type="predicted"/>
<gene>
    <name evidence="2" type="ORF">JRO89_XS02G0218300</name>
</gene>
<feature type="domain" description="RNase H type-1" evidence="1">
    <location>
        <begin position="2"/>
        <end position="84"/>
    </location>
</feature>
<name>A0ABQ8IGH7_9ROSI</name>
<dbReference type="EMBL" id="JAFEMO010000002">
    <property type="protein sequence ID" value="KAH7575780.1"/>
    <property type="molecule type" value="Genomic_DNA"/>
</dbReference>
<dbReference type="Proteomes" id="UP000827721">
    <property type="component" value="Unassembled WGS sequence"/>
</dbReference>
<dbReference type="Gene3D" id="3.30.420.10">
    <property type="entry name" value="Ribonuclease H-like superfamily/Ribonuclease H"/>
    <property type="match status" value="1"/>
</dbReference>
<dbReference type="CDD" id="cd06222">
    <property type="entry name" value="RNase_H_like"/>
    <property type="match status" value="1"/>
</dbReference>
<protein>
    <recommendedName>
        <fullName evidence="1">RNase H type-1 domain-containing protein</fullName>
    </recommendedName>
</protein>
<dbReference type="Pfam" id="PF13456">
    <property type="entry name" value="RVT_3"/>
    <property type="match status" value="1"/>
</dbReference>
<dbReference type="InterPro" id="IPR002156">
    <property type="entry name" value="RNaseH_domain"/>
</dbReference>
<accession>A0ABQ8IGH7</accession>
<organism evidence="2 3">
    <name type="scientific">Xanthoceras sorbifolium</name>
    <dbReference type="NCBI Taxonomy" id="99658"/>
    <lineage>
        <taxon>Eukaryota</taxon>
        <taxon>Viridiplantae</taxon>
        <taxon>Streptophyta</taxon>
        <taxon>Embryophyta</taxon>
        <taxon>Tracheophyta</taxon>
        <taxon>Spermatophyta</taxon>
        <taxon>Magnoliopsida</taxon>
        <taxon>eudicotyledons</taxon>
        <taxon>Gunneridae</taxon>
        <taxon>Pentapetalae</taxon>
        <taxon>rosids</taxon>
        <taxon>malvids</taxon>
        <taxon>Sapindales</taxon>
        <taxon>Sapindaceae</taxon>
        <taxon>Xanthoceroideae</taxon>
        <taxon>Xanthoceras</taxon>
    </lineage>
</organism>
<dbReference type="InterPro" id="IPR052929">
    <property type="entry name" value="RNase_H-like_EbsB-rel"/>
</dbReference>
<reference evidence="2 3" key="1">
    <citation type="submission" date="2021-02" db="EMBL/GenBank/DDBJ databases">
        <title>Plant Genome Project.</title>
        <authorList>
            <person name="Zhang R.-G."/>
        </authorList>
    </citation>
    <scope>NUCLEOTIDE SEQUENCE [LARGE SCALE GENOMIC DNA]</scope>
    <source>
        <tissue evidence="2">Leaves</tissue>
    </source>
</reference>
<keyword evidence="3" id="KW-1185">Reference proteome</keyword>
<dbReference type="InterPro" id="IPR044730">
    <property type="entry name" value="RNase_H-like_dom_plant"/>
</dbReference>
<comment type="caution">
    <text evidence="2">The sequence shown here is derived from an EMBL/GenBank/DDBJ whole genome shotgun (WGS) entry which is preliminary data.</text>
</comment>
<dbReference type="PANTHER" id="PTHR47074:SF48">
    <property type="entry name" value="POLYNUCLEOTIDYL TRANSFERASE, RIBONUCLEASE H-LIKE SUPERFAMILY PROTEIN"/>
    <property type="match status" value="1"/>
</dbReference>
<evidence type="ECO:0000313" key="2">
    <source>
        <dbReference type="EMBL" id="KAH7575780.1"/>
    </source>
</evidence>
<dbReference type="PANTHER" id="PTHR47074">
    <property type="entry name" value="BNAC02G40300D PROTEIN"/>
    <property type="match status" value="1"/>
</dbReference>
<sequence>MLEAEALIVLRGVELALEAGIQPFIVESNSATVVNIVRSRTVVLGGVGIYIDYIISKFDCSSFFDIVFVPKSANMAAHGLAKLALKVVGKLVRWRMFLPILLLSL</sequence>
<evidence type="ECO:0000259" key="1">
    <source>
        <dbReference type="Pfam" id="PF13456"/>
    </source>
</evidence>